<dbReference type="RefSeq" id="WP_122114888.1">
    <property type="nucleotide sequence ID" value="NZ_JAKZMM010000021.1"/>
</dbReference>
<protein>
    <recommendedName>
        <fullName evidence="3">Fimbrillin-like</fullName>
    </recommendedName>
</protein>
<evidence type="ECO:0000313" key="2">
    <source>
        <dbReference type="Proteomes" id="UP001165444"/>
    </source>
</evidence>
<reference evidence="1 2" key="1">
    <citation type="submission" date="2022-03" db="EMBL/GenBank/DDBJ databases">
        <title>Parabacteroides sp. nov. isolated from swine feces.</title>
        <authorList>
            <person name="Bak J.E."/>
        </authorList>
    </citation>
    <scope>NUCLEOTIDE SEQUENCE [LARGE SCALE GENOMIC DNA]</scope>
    <source>
        <strain evidence="1 2">AGMB00274</strain>
    </source>
</reference>
<evidence type="ECO:0000313" key="1">
    <source>
        <dbReference type="EMBL" id="MCJ2380843.1"/>
    </source>
</evidence>
<name>A0ABT0C1C7_9BACT</name>
<gene>
    <name evidence="1" type="ORF">MUN53_09495</name>
</gene>
<organism evidence="1 2">
    <name type="scientific">Parabacteroides faecalis</name>
    <dbReference type="NCBI Taxonomy" id="2924040"/>
    <lineage>
        <taxon>Bacteria</taxon>
        <taxon>Pseudomonadati</taxon>
        <taxon>Bacteroidota</taxon>
        <taxon>Bacteroidia</taxon>
        <taxon>Bacteroidales</taxon>
        <taxon>Tannerellaceae</taxon>
        <taxon>Parabacteroides</taxon>
    </lineage>
</organism>
<dbReference type="PROSITE" id="PS51257">
    <property type="entry name" value="PROKAR_LIPOPROTEIN"/>
    <property type="match status" value="1"/>
</dbReference>
<dbReference type="Proteomes" id="UP001165444">
    <property type="component" value="Unassembled WGS sequence"/>
</dbReference>
<keyword evidence="2" id="KW-1185">Reference proteome</keyword>
<proteinExistence type="predicted"/>
<sequence length="548" mass="61836">MNIKNLLFVAIAMLLFVGCSDDDDSPNVNDKELTESTWSETMAGRDEVLGQYPDRYSNYWEYTWNIDEAQDVALKMEGEFPYTRYCSFSLYNDNTGEAIGGINDYEMVPDNGAQNPFVVTTAERGRFTVYIVPETASEVQTAALGCENLIRVPADVKKACVVFRHYLGEDAGGNEHEFGGVDLPAISAVSLTTGEKVDCPEHVRSNVYNLKSQVFTQVSDDFADMPFYLSPVGRYYPNNSTKYLYGRTRIQDDQVLYFSFIPAPVPQRVEENADAPARYWSVCLGSAANTRSYLSLCDKNANVASGGELTHFVVALKQNPRLAEVQQYVDEKNATGEHYNLFVWDREKLDVDGNPIGNVIAVMYRNILANKNWRHSIAKLWPTNYKDETGEPYQHITAPQWQVAHLALMDYGPHGIKVTTDEFLSRVPFNNAESYYPIVKGDETLEVVFTDEASFYENFQIYDVKDGRTIDFNKQIALTVRHSKTNRLVYIEPLYLVKNGNTLEYTYCIKDYGDLGSSTSVPFSVIGIDKKWADCKVVFKAVSSPPAE</sequence>
<dbReference type="EMBL" id="JAKZMM010000021">
    <property type="protein sequence ID" value="MCJ2380843.1"/>
    <property type="molecule type" value="Genomic_DNA"/>
</dbReference>
<evidence type="ECO:0008006" key="3">
    <source>
        <dbReference type="Google" id="ProtNLM"/>
    </source>
</evidence>
<comment type="caution">
    <text evidence="1">The sequence shown here is derived from an EMBL/GenBank/DDBJ whole genome shotgun (WGS) entry which is preliminary data.</text>
</comment>
<accession>A0ABT0C1C7</accession>